<sequence length="751" mass="85860">MARAAAKRRTPALQEPEHIFGLDVEADLAVLLHEGKQNLTRFNEEFVTRAFRFCVEAHRKDVRTSGEPYYTHPLQVAIIVCREIPLDDVSVVAALLHDVVEDTEYSLKDIREDFGSEVADIVDGATKINDVFKSREITQAENYRKLLLSMANDVRVILVKFADRLHNMRTIDVLPRERQERLARETMEIYAPFAHRFGLGNIKWELEDLSFKVLNRSAYDDIKRQLNTTREEREDFIEKFSRPIADRLKENGLKFEISGRPKHLYSIYKKMVTQGKTLDELYDLFAVRIILETRENNDCFLAYGLVSEIYVPVPERFKNYISVPKKNGYQSLHTTVISADGKRVEVQIRTRAMHEFAERGVAAHFRYKAQSGATATWVDSSDLEEWANWVRDIFDSAGDEAPEQLMESFKLNLYQDEIYVFTPKGDLRILPKGATPIDFAFDIHSQVGARCIGAKVNGRIVPLDHKLTTGDQVEILTSRNQTPNRDWERIVITHKAKTHIRRILNEERRARVAEGKDLWEKRAKKHNLHINEDDLERVIAHLKYDSKTDFYAALGTGTLTPEAAAAMIMERLSPGAPAEARPQEEFTFHDFSNSARERSDGIYIVGDNIPAAKVMFSYARCCNPVPGDDIVGIVTIGSGIKVHRTSCHNMAELQDKLRPRLVELQWSKKQRSEFLAAVKITGDDRPGMLNDITTAVISVDNTNIRGVNIDAFDSLFEGILTVYVRDTAHLDRIFDKLHKIKGVRTVERFEG</sequence>
<gene>
    <name evidence="5" type="ORF">BGO89_00665</name>
</gene>
<evidence type="ECO:0000313" key="5">
    <source>
        <dbReference type="EMBL" id="OJX61141.1"/>
    </source>
</evidence>
<evidence type="ECO:0000256" key="1">
    <source>
        <dbReference type="ARBA" id="ARBA00025704"/>
    </source>
</evidence>
<comment type="similarity">
    <text evidence="2">Belongs to the relA/spoT family.</text>
</comment>
<dbReference type="SUPFAM" id="SSF109604">
    <property type="entry name" value="HD-domain/PDEase-like"/>
    <property type="match status" value="1"/>
</dbReference>
<dbReference type="InterPro" id="IPR045865">
    <property type="entry name" value="ACT-like_dom_sf"/>
</dbReference>
<feature type="domain" description="TGS" evidence="4">
    <location>
        <begin position="416"/>
        <end position="477"/>
    </location>
</feature>
<proteinExistence type="inferred from homology"/>
<dbReference type="Pfam" id="PF04607">
    <property type="entry name" value="RelA_SpoT"/>
    <property type="match status" value="1"/>
</dbReference>
<evidence type="ECO:0000259" key="3">
    <source>
        <dbReference type="PROSITE" id="PS51831"/>
    </source>
</evidence>
<dbReference type="InterPro" id="IPR043519">
    <property type="entry name" value="NT_sf"/>
</dbReference>
<dbReference type="STRING" id="1895771.BGO89_00665"/>
<evidence type="ECO:0000256" key="2">
    <source>
        <dbReference type="RuleBase" id="RU003847"/>
    </source>
</evidence>
<dbReference type="InterPro" id="IPR012676">
    <property type="entry name" value="TGS-like"/>
</dbReference>
<dbReference type="PROSITE" id="PS51831">
    <property type="entry name" value="HD"/>
    <property type="match status" value="1"/>
</dbReference>
<evidence type="ECO:0000313" key="6">
    <source>
        <dbReference type="Proteomes" id="UP000184233"/>
    </source>
</evidence>
<dbReference type="GO" id="GO:0015969">
    <property type="term" value="P:guanosine tetraphosphate metabolic process"/>
    <property type="evidence" value="ECO:0007669"/>
    <property type="project" value="InterPro"/>
</dbReference>
<dbReference type="EMBL" id="MKVH01000002">
    <property type="protein sequence ID" value="OJX61141.1"/>
    <property type="molecule type" value="Genomic_DNA"/>
</dbReference>
<dbReference type="InterPro" id="IPR033655">
    <property type="entry name" value="TGS_RelA/SpoT"/>
</dbReference>
<dbReference type="FunFam" id="3.10.20.30:FF:000002">
    <property type="entry name" value="GTP pyrophosphokinase (RelA/SpoT)"/>
    <property type="match status" value="1"/>
</dbReference>
<dbReference type="PANTHER" id="PTHR21262:SF31">
    <property type="entry name" value="GTP PYROPHOSPHOKINASE"/>
    <property type="match status" value="1"/>
</dbReference>
<dbReference type="NCBIfam" id="TIGR00691">
    <property type="entry name" value="spoT_relA"/>
    <property type="match status" value="1"/>
</dbReference>
<dbReference type="Gene3D" id="1.10.3210.10">
    <property type="entry name" value="Hypothetical protein af1432"/>
    <property type="match status" value="1"/>
</dbReference>
<dbReference type="Gene3D" id="3.30.70.260">
    <property type="match status" value="1"/>
</dbReference>
<dbReference type="InterPro" id="IPR003607">
    <property type="entry name" value="HD/PDEase_dom"/>
</dbReference>
<dbReference type="PROSITE" id="PS51880">
    <property type="entry name" value="TGS"/>
    <property type="match status" value="1"/>
</dbReference>
<comment type="function">
    <text evidence="2">In eubacteria ppGpp (guanosine 3'-diphosphate 5'-diphosphate) is a mediator of the stringent response that coordinates a variety of cellular activities in response to changes in nutritional abundance.</text>
</comment>
<dbReference type="Proteomes" id="UP000184233">
    <property type="component" value="Unassembled WGS sequence"/>
</dbReference>
<dbReference type="CDD" id="cd05399">
    <property type="entry name" value="NT_Rel-Spo_like"/>
    <property type="match status" value="1"/>
</dbReference>
<dbReference type="Pfam" id="PF13328">
    <property type="entry name" value="HD_4"/>
    <property type="match status" value="1"/>
</dbReference>
<dbReference type="GO" id="GO:0015949">
    <property type="term" value="P:nucleobase-containing small molecule interconversion"/>
    <property type="evidence" value="ECO:0007669"/>
    <property type="project" value="UniProtKB-ARBA"/>
</dbReference>
<dbReference type="CDD" id="cd04876">
    <property type="entry name" value="ACT_RelA-SpoT"/>
    <property type="match status" value="1"/>
</dbReference>
<dbReference type="SUPFAM" id="SSF81271">
    <property type="entry name" value="TGS-like"/>
    <property type="match status" value="1"/>
</dbReference>
<feature type="domain" description="HD" evidence="3">
    <location>
        <begin position="69"/>
        <end position="168"/>
    </location>
</feature>
<dbReference type="AlphaFoldDB" id="A0A1M3L6F1"/>
<dbReference type="Gene3D" id="3.10.20.30">
    <property type="match status" value="1"/>
</dbReference>
<evidence type="ECO:0000259" key="4">
    <source>
        <dbReference type="PROSITE" id="PS51880"/>
    </source>
</evidence>
<accession>A0A1M3L6F1</accession>
<dbReference type="SMART" id="SM00954">
    <property type="entry name" value="RelA_SpoT"/>
    <property type="match status" value="1"/>
</dbReference>
<dbReference type="SUPFAM" id="SSF81301">
    <property type="entry name" value="Nucleotidyltransferase"/>
    <property type="match status" value="1"/>
</dbReference>
<dbReference type="CDD" id="cd00077">
    <property type="entry name" value="HDc"/>
    <property type="match status" value="1"/>
</dbReference>
<comment type="pathway">
    <text evidence="1">Purine metabolism.</text>
</comment>
<organism evidence="5 6">
    <name type="scientific">Candidatus Kapaibacterium thiocyanatum</name>
    <dbReference type="NCBI Taxonomy" id="1895771"/>
    <lineage>
        <taxon>Bacteria</taxon>
        <taxon>Pseudomonadati</taxon>
        <taxon>Candidatus Kapaibacteriota</taxon>
        <taxon>Candidatus Kapaibacteriia</taxon>
        <taxon>Candidatus Kapaibacteriales</taxon>
        <taxon>Candidatus Kapaibacteriaceae</taxon>
        <taxon>Candidatus Kapaibacterium</taxon>
    </lineage>
</organism>
<dbReference type="Gene3D" id="3.30.460.10">
    <property type="entry name" value="Beta Polymerase, domain 2"/>
    <property type="match status" value="1"/>
</dbReference>
<dbReference type="PANTHER" id="PTHR21262">
    <property type="entry name" value="GUANOSINE-3',5'-BIS DIPHOSPHATE 3'-PYROPHOSPHOHYDROLASE"/>
    <property type="match status" value="1"/>
</dbReference>
<dbReference type="InterPro" id="IPR002912">
    <property type="entry name" value="ACT_dom"/>
</dbReference>
<dbReference type="FunFam" id="3.30.460.10:FF:000001">
    <property type="entry name" value="GTP pyrophosphokinase RelA"/>
    <property type="match status" value="1"/>
</dbReference>
<protein>
    <submittedName>
        <fullName evidence="5">RelA/SpoT family protein</fullName>
    </submittedName>
</protein>
<dbReference type="InterPro" id="IPR007685">
    <property type="entry name" value="RelA_SpoT"/>
</dbReference>
<comment type="caution">
    <text evidence="5">The sequence shown here is derived from an EMBL/GenBank/DDBJ whole genome shotgun (WGS) entry which is preliminary data.</text>
</comment>
<dbReference type="InterPro" id="IPR004811">
    <property type="entry name" value="RelA/Spo_fam"/>
</dbReference>
<dbReference type="InterPro" id="IPR045600">
    <property type="entry name" value="RelA/SpoT_AH_RIS"/>
</dbReference>
<dbReference type="FunFam" id="1.10.3210.10:FF:000001">
    <property type="entry name" value="GTP pyrophosphokinase RelA"/>
    <property type="match status" value="1"/>
</dbReference>
<dbReference type="InterPro" id="IPR004095">
    <property type="entry name" value="TGS"/>
</dbReference>
<dbReference type="InterPro" id="IPR012675">
    <property type="entry name" value="Beta-grasp_dom_sf"/>
</dbReference>
<dbReference type="CDD" id="cd01668">
    <property type="entry name" value="TGS_RSH"/>
    <property type="match status" value="1"/>
</dbReference>
<dbReference type="Pfam" id="PF13291">
    <property type="entry name" value="ACT_4"/>
    <property type="match status" value="1"/>
</dbReference>
<dbReference type="Pfam" id="PF02824">
    <property type="entry name" value="TGS"/>
    <property type="match status" value="1"/>
</dbReference>
<dbReference type="SUPFAM" id="SSF55021">
    <property type="entry name" value="ACT-like"/>
    <property type="match status" value="1"/>
</dbReference>
<dbReference type="GO" id="GO:0005886">
    <property type="term" value="C:plasma membrane"/>
    <property type="evidence" value="ECO:0007669"/>
    <property type="project" value="TreeGrafter"/>
</dbReference>
<dbReference type="SMART" id="SM00471">
    <property type="entry name" value="HDc"/>
    <property type="match status" value="1"/>
</dbReference>
<reference evidence="5 6" key="1">
    <citation type="submission" date="2016-09" db="EMBL/GenBank/DDBJ databases">
        <title>Genome-resolved meta-omics ties microbial dynamics to process performance in biotechnology for thiocyanate degradation.</title>
        <authorList>
            <person name="Kantor R.S."/>
            <person name="Huddy R.J."/>
            <person name="Iyer R."/>
            <person name="Thomas B.C."/>
            <person name="Brown C.T."/>
            <person name="Anantharaman K."/>
            <person name="Tringe S."/>
            <person name="Hettich R.L."/>
            <person name="Harrison S.T."/>
            <person name="Banfield J.F."/>
        </authorList>
    </citation>
    <scope>NUCLEOTIDE SEQUENCE [LARGE SCALE GENOMIC DNA]</scope>
    <source>
        <strain evidence="5">59-99</strain>
    </source>
</reference>
<dbReference type="InterPro" id="IPR006674">
    <property type="entry name" value="HD_domain"/>
</dbReference>
<dbReference type="Pfam" id="PF19296">
    <property type="entry name" value="RelA_AH_RIS"/>
    <property type="match status" value="1"/>
</dbReference>
<name>A0A1M3L6F1_9BACT</name>